<accession>A0AA89BS82</accession>
<sequence>MYAPKPFCGDYTENAEEWIRKYELYLEAAAFNDEDFCKIITLILTADAFTWYRTLTQDVKRDKQSLIESFLKKFGKTYSHNQEQMGMFMDEQQQPNETETDFKNDVHCLTVDLKVPAGMMKDKSGWHCAPEHLHNHEIEGRKEIPNYIGIRDSRLCNIVCQQMDNARKKIPENAGDPKFCVTKGHRKRRRLKLDARKRRKLKLLCTTKHRSF</sequence>
<dbReference type="EMBL" id="VSWD01000009">
    <property type="protein sequence ID" value="KAK3093624.1"/>
    <property type="molecule type" value="Genomic_DNA"/>
</dbReference>
<protein>
    <recommendedName>
        <fullName evidence="3">Retrotransposon gag domain-containing protein</fullName>
    </recommendedName>
</protein>
<organism evidence="1 2">
    <name type="scientific">Pinctada imbricata</name>
    <name type="common">Atlantic pearl-oyster</name>
    <name type="synonym">Pinctada martensii</name>
    <dbReference type="NCBI Taxonomy" id="66713"/>
    <lineage>
        <taxon>Eukaryota</taxon>
        <taxon>Metazoa</taxon>
        <taxon>Spiralia</taxon>
        <taxon>Lophotrochozoa</taxon>
        <taxon>Mollusca</taxon>
        <taxon>Bivalvia</taxon>
        <taxon>Autobranchia</taxon>
        <taxon>Pteriomorphia</taxon>
        <taxon>Pterioida</taxon>
        <taxon>Pterioidea</taxon>
        <taxon>Pteriidae</taxon>
        <taxon>Pinctada</taxon>
    </lineage>
</organism>
<evidence type="ECO:0008006" key="3">
    <source>
        <dbReference type="Google" id="ProtNLM"/>
    </source>
</evidence>
<comment type="caution">
    <text evidence="1">The sequence shown here is derived from an EMBL/GenBank/DDBJ whole genome shotgun (WGS) entry which is preliminary data.</text>
</comment>
<name>A0AA89BS82_PINIB</name>
<dbReference type="Proteomes" id="UP001186944">
    <property type="component" value="Unassembled WGS sequence"/>
</dbReference>
<evidence type="ECO:0000313" key="2">
    <source>
        <dbReference type="Proteomes" id="UP001186944"/>
    </source>
</evidence>
<proteinExistence type="predicted"/>
<keyword evidence="2" id="KW-1185">Reference proteome</keyword>
<dbReference type="AlphaFoldDB" id="A0AA89BS82"/>
<gene>
    <name evidence="1" type="ORF">FSP39_018261</name>
</gene>
<evidence type="ECO:0000313" key="1">
    <source>
        <dbReference type="EMBL" id="KAK3093624.1"/>
    </source>
</evidence>
<reference evidence="1" key="1">
    <citation type="submission" date="2019-08" db="EMBL/GenBank/DDBJ databases">
        <title>The improved chromosome-level genome for the pearl oyster Pinctada fucata martensii using PacBio sequencing and Hi-C.</title>
        <authorList>
            <person name="Zheng Z."/>
        </authorList>
    </citation>
    <scope>NUCLEOTIDE SEQUENCE</scope>
    <source>
        <strain evidence="1">ZZ-2019</strain>
        <tissue evidence="1">Adductor muscle</tissue>
    </source>
</reference>